<evidence type="ECO:0000256" key="4">
    <source>
        <dbReference type="ARBA" id="ARBA00022478"/>
    </source>
</evidence>
<keyword evidence="5" id="KW-0804">Transcription</keyword>
<name>A0AAX6MRH7_9PEZI</name>
<dbReference type="GO" id="GO:0006384">
    <property type="term" value="P:transcription initiation at RNA polymerase III promoter"/>
    <property type="evidence" value="ECO:0007669"/>
    <property type="project" value="InterPro"/>
</dbReference>
<keyword evidence="4" id="KW-0240">DNA-directed RNA polymerase</keyword>
<gene>
    <name evidence="9" type="ORF">Daesc_002746</name>
</gene>
<feature type="domain" description="RNA polymerase Rpb4/RPC9 core" evidence="8">
    <location>
        <begin position="1"/>
        <end position="130"/>
    </location>
</feature>
<feature type="region of interest" description="Disordered" evidence="7">
    <location>
        <begin position="128"/>
        <end position="152"/>
    </location>
</feature>
<evidence type="ECO:0000313" key="9">
    <source>
        <dbReference type="EMBL" id="KAK6955116.1"/>
    </source>
</evidence>
<dbReference type="SMART" id="SM00657">
    <property type="entry name" value="RPOL4c"/>
    <property type="match status" value="1"/>
</dbReference>
<dbReference type="PANTHER" id="PTHR15561:SF0">
    <property type="entry name" value="DNA-DIRECTED RNA POLYMERASE III SUBUNIT RPC9"/>
    <property type="match status" value="1"/>
</dbReference>
<dbReference type="InterPro" id="IPR005574">
    <property type="entry name" value="Rpb4/RPC9"/>
</dbReference>
<dbReference type="SUPFAM" id="SSF47819">
    <property type="entry name" value="HRDC-like"/>
    <property type="match status" value="1"/>
</dbReference>
<reference evidence="9 10" key="1">
    <citation type="journal article" date="2024" name="Front Chem Biol">
        <title>Unveiling the potential of Daldinia eschscholtzii MFLUCC 19-0629 through bioactivity and bioinformatics studies for enhanced sustainable agriculture production.</title>
        <authorList>
            <person name="Brooks S."/>
            <person name="Weaver J.A."/>
            <person name="Klomchit A."/>
            <person name="Alharthi S.A."/>
            <person name="Onlamun T."/>
            <person name="Nurani R."/>
            <person name="Vong T.K."/>
            <person name="Alberti F."/>
            <person name="Greco C."/>
        </authorList>
    </citation>
    <scope>NUCLEOTIDE SEQUENCE [LARGE SCALE GENOMIC DNA]</scope>
    <source>
        <strain evidence="9">MFLUCC 19-0629</strain>
    </source>
</reference>
<protein>
    <recommendedName>
        <fullName evidence="3">DNA-directed RNA polymerase III subunit RPC9</fullName>
    </recommendedName>
</protein>
<evidence type="ECO:0000256" key="2">
    <source>
        <dbReference type="ARBA" id="ARBA00006898"/>
    </source>
</evidence>
<keyword evidence="6" id="KW-0539">Nucleus</keyword>
<evidence type="ECO:0000256" key="5">
    <source>
        <dbReference type="ARBA" id="ARBA00023163"/>
    </source>
</evidence>
<evidence type="ECO:0000256" key="6">
    <source>
        <dbReference type="ARBA" id="ARBA00023242"/>
    </source>
</evidence>
<comment type="similarity">
    <text evidence="2">Belongs to the eukaryotic RPC9 RNA polymerase subunit family.</text>
</comment>
<accession>A0AAX6MRH7</accession>
<proteinExistence type="inferred from homology"/>
<dbReference type="InterPro" id="IPR038846">
    <property type="entry name" value="RPC9"/>
</dbReference>
<keyword evidence="10" id="KW-1185">Reference proteome</keyword>
<dbReference type="InterPro" id="IPR010997">
    <property type="entry name" value="HRDC-like_sf"/>
</dbReference>
<dbReference type="AlphaFoldDB" id="A0AAX6MRH7"/>
<evidence type="ECO:0000256" key="3">
    <source>
        <dbReference type="ARBA" id="ARBA00016672"/>
    </source>
</evidence>
<dbReference type="GO" id="GO:0000166">
    <property type="term" value="F:nucleotide binding"/>
    <property type="evidence" value="ECO:0007669"/>
    <property type="project" value="InterPro"/>
</dbReference>
<dbReference type="Gene3D" id="1.20.1250.40">
    <property type="match status" value="1"/>
</dbReference>
<evidence type="ECO:0000256" key="7">
    <source>
        <dbReference type="SAM" id="MobiDB-lite"/>
    </source>
</evidence>
<evidence type="ECO:0000256" key="1">
    <source>
        <dbReference type="ARBA" id="ARBA00004123"/>
    </source>
</evidence>
<dbReference type="Proteomes" id="UP001369815">
    <property type="component" value="Unassembled WGS sequence"/>
</dbReference>
<dbReference type="Pfam" id="PF03874">
    <property type="entry name" value="RNA_pol_Rpb4"/>
    <property type="match status" value="1"/>
</dbReference>
<dbReference type="GO" id="GO:0005666">
    <property type="term" value="C:RNA polymerase III complex"/>
    <property type="evidence" value="ECO:0007669"/>
    <property type="project" value="InterPro"/>
</dbReference>
<dbReference type="InterPro" id="IPR006590">
    <property type="entry name" value="RNA_pol_Rpb4/RPC9_core"/>
</dbReference>
<evidence type="ECO:0000259" key="8">
    <source>
        <dbReference type="SMART" id="SM00657"/>
    </source>
</evidence>
<evidence type="ECO:0000313" key="10">
    <source>
        <dbReference type="Proteomes" id="UP001369815"/>
    </source>
</evidence>
<dbReference type="PANTHER" id="PTHR15561">
    <property type="entry name" value="CALCITONIN GENE-RELATED PEPTIDE-RECEPTOR COMPONENT PROTEIN"/>
    <property type="match status" value="1"/>
</dbReference>
<sequence>MKILEAQSAVLTNVEVHTFLTKQAKQYNDQKRKGPINLETIRKEVLQYLESPPGPLSQKPLPFDSTAIPELIKRLRLYQLTKGECIMLFNIRPTNIPVLNTVIEDMEDRFNADQQQEILDIVTEILGQFPQEPEEGDQGDDGVMETTENGHS</sequence>
<dbReference type="InterPro" id="IPR038324">
    <property type="entry name" value="Rpb4/RPC9_sf"/>
</dbReference>
<comment type="caution">
    <text evidence="9">The sequence shown here is derived from an EMBL/GenBank/DDBJ whole genome shotgun (WGS) entry which is preliminary data.</text>
</comment>
<dbReference type="EMBL" id="JBANMG010000003">
    <property type="protein sequence ID" value="KAK6955116.1"/>
    <property type="molecule type" value="Genomic_DNA"/>
</dbReference>
<organism evidence="9 10">
    <name type="scientific">Daldinia eschscholtzii</name>
    <dbReference type="NCBI Taxonomy" id="292717"/>
    <lineage>
        <taxon>Eukaryota</taxon>
        <taxon>Fungi</taxon>
        <taxon>Dikarya</taxon>
        <taxon>Ascomycota</taxon>
        <taxon>Pezizomycotina</taxon>
        <taxon>Sordariomycetes</taxon>
        <taxon>Xylariomycetidae</taxon>
        <taxon>Xylariales</taxon>
        <taxon>Hypoxylaceae</taxon>
        <taxon>Daldinia</taxon>
    </lineage>
</organism>
<feature type="compositionally biased region" description="Acidic residues" evidence="7">
    <location>
        <begin position="132"/>
        <end position="143"/>
    </location>
</feature>
<comment type="subcellular location">
    <subcellularLocation>
        <location evidence="1">Nucleus</location>
    </subcellularLocation>
</comment>